<evidence type="ECO:0000313" key="1">
    <source>
        <dbReference type="EMBL" id="GFD51276.1"/>
    </source>
</evidence>
<name>A0A699X064_TANCI</name>
<gene>
    <name evidence="1" type="ORF">Tci_923245</name>
</gene>
<feature type="non-terminal residue" evidence="1">
    <location>
        <position position="113"/>
    </location>
</feature>
<dbReference type="AlphaFoldDB" id="A0A699X064"/>
<proteinExistence type="predicted"/>
<organism evidence="1">
    <name type="scientific">Tanacetum cinerariifolium</name>
    <name type="common">Dalmatian daisy</name>
    <name type="synonym">Chrysanthemum cinerariifolium</name>
    <dbReference type="NCBI Taxonomy" id="118510"/>
    <lineage>
        <taxon>Eukaryota</taxon>
        <taxon>Viridiplantae</taxon>
        <taxon>Streptophyta</taxon>
        <taxon>Embryophyta</taxon>
        <taxon>Tracheophyta</taxon>
        <taxon>Spermatophyta</taxon>
        <taxon>Magnoliopsida</taxon>
        <taxon>eudicotyledons</taxon>
        <taxon>Gunneridae</taxon>
        <taxon>Pentapetalae</taxon>
        <taxon>asterids</taxon>
        <taxon>campanulids</taxon>
        <taxon>Asterales</taxon>
        <taxon>Asteraceae</taxon>
        <taxon>Asteroideae</taxon>
        <taxon>Anthemideae</taxon>
        <taxon>Anthemidinae</taxon>
        <taxon>Tanacetum</taxon>
    </lineage>
</organism>
<sequence length="113" mass="12736">RFGRDVYRNGMDPLSFLRYLNTLGRIEHIITLADAMPGLDDVDAESCYLGFEIDFASDASRAAIVEVFDFVRDDCQIHVLAPHSQIYEYQQLIEALPEGPERLGDILTRCGAL</sequence>
<comment type="caution">
    <text evidence="1">The sequence shown here is derived from an EMBL/GenBank/DDBJ whole genome shotgun (WGS) entry which is preliminary data.</text>
</comment>
<dbReference type="EMBL" id="BKCJ011767948">
    <property type="protein sequence ID" value="GFD51276.1"/>
    <property type="molecule type" value="Genomic_DNA"/>
</dbReference>
<feature type="non-terminal residue" evidence="1">
    <location>
        <position position="1"/>
    </location>
</feature>
<accession>A0A699X064</accession>
<protein>
    <submittedName>
        <fullName evidence="1">Uncharacterized protein</fullName>
    </submittedName>
</protein>
<reference evidence="1" key="1">
    <citation type="journal article" date="2019" name="Sci. Rep.">
        <title>Draft genome of Tanacetum cinerariifolium, the natural source of mosquito coil.</title>
        <authorList>
            <person name="Yamashiro T."/>
            <person name="Shiraishi A."/>
            <person name="Satake H."/>
            <person name="Nakayama K."/>
        </authorList>
    </citation>
    <scope>NUCLEOTIDE SEQUENCE</scope>
</reference>